<keyword evidence="2" id="KW-0378">Hydrolase</keyword>
<evidence type="ECO:0000313" key="5">
    <source>
        <dbReference type="Proteomes" id="UP000188145"/>
    </source>
</evidence>
<dbReference type="Proteomes" id="UP000188145">
    <property type="component" value="Chromosome"/>
</dbReference>
<gene>
    <name evidence="4" type="ORF">BW730_13230</name>
</gene>
<dbReference type="EMBL" id="CP019606">
    <property type="protein sequence ID" value="AQP49370.1"/>
    <property type="molecule type" value="Genomic_DNA"/>
</dbReference>
<name>A0A1Q2CTL2_9ACTN</name>
<feature type="compositionally biased region" description="Polar residues" evidence="3">
    <location>
        <begin position="238"/>
        <end position="253"/>
    </location>
</feature>
<dbReference type="Pfam" id="PF10503">
    <property type="entry name" value="Esterase_PHB"/>
    <property type="match status" value="1"/>
</dbReference>
<accession>A0A1Q2CTL2</accession>
<dbReference type="PANTHER" id="PTHR43037">
    <property type="entry name" value="UNNAMED PRODUCT-RELATED"/>
    <property type="match status" value="1"/>
</dbReference>
<dbReference type="InterPro" id="IPR010126">
    <property type="entry name" value="Esterase_phb"/>
</dbReference>
<dbReference type="AlphaFoldDB" id="A0A1Q2CTL2"/>
<keyword evidence="5" id="KW-1185">Reference proteome</keyword>
<reference evidence="5" key="1">
    <citation type="submission" date="2017-02" db="EMBL/GenBank/DDBJ databases">
        <title>Tessaracoccus aquaemaris sp. nov., isolated from the intestine of a Korean rockfish, Sebastes schlegelii, in a marine aquaculture pond.</title>
        <authorList>
            <person name="Tak E.J."/>
            <person name="Bae J.-W."/>
        </authorList>
    </citation>
    <scope>NUCLEOTIDE SEQUENCE [LARGE SCALE GENOMIC DNA]</scope>
    <source>
        <strain evidence="5">NSG39</strain>
    </source>
</reference>
<dbReference type="KEGG" id="tes:BW730_13230"/>
<dbReference type="PANTHER" id="PTHR43037:SF1">
    <property type="entry name" value="BLL1128 PROTEIN"/>
    <property type="match status" value="1"/>
</dbReference>
<dbReference type="SUPFAM" id="SSF53474">
    <property type="entry name" value="alpha/beta-Hydrolases"/>
    <property type="match status" value="1"/>
</dbReference>
<proteinExistence type="predicted"/>
<protein>
    <recommendedName>
        <fullName evidence="6">Polyhydroxybutyrate depolymerase</fullName>
    </recommendedName>
</protein>
<dbReference type="ESTHER" id="9actn-a0a1q2ctl2">
    <property type="family name" value="Esterase_phb"/>
</dbReference>
<organism evidence="4 5">
    <name type="scientific">Tessaracoccus aquimaris</name>
    <dbReference type="NCBI Taxonomy" id="1332264"/>
    <lineage>
        <taxon>Bacteria</taxon>
        <taxon>Bacillati</taxon>
        <taxon>Actinomycetota</taxon>
        <taxon>Actinomycetes</taxon>
        <taxon>Propionibacteriales</taxon>
        <taxon>Propionibacteriaceae</taxon>
        <taxon>Tessaracoccus</taxon>
    </lineage>
</organism>
<keyword evidence="1" id="KW-0732">Signal</keyword>
<feature type="region of interest" description="Disordered" evidence="3">
    <location>
        <begin position="231"/>
        <end position="253"/>
    </location>
</feature>
<sequence length="268" mass="27833">MPSGRSDHELTWDGTQRSFRTYRPAQVPQPVQVVVVLHGGGGSAATAEAAYGWDRAADRHGFVVVYPESVGQAWNAGSCCGRAQTVDVDDVGFVGAVVAELLGEQPLDPERVYLTGFSNGAMLSYRIACEAPGVFAAIAPVSGTQLVDCADAKQVSLLAIHGTSDPSVPYGGGPGSGVGNVDGPSAPDVNQFWRTVDDCSEPTDQQSGAITRSTAACPSGRTVELITIDGGAHHWPGSASSQGNPSNSASNELDATEEIWSFFVEHTG</sequence>
<evidence type="ECO:0008006" key="6">
    <source>
        <dbReference type="Google" id="ProtNLM"/>
    </source>
</evidence>
<evidence type="ECO:0000256" key="2">
    <source>
        <dbReference type="ARBA" id="ARBA00022801"/>
    </source>
</evidence>
<evidence type="ECO:0000256" key="3">
    <source>
        <dbReference type="SAM" id="MobiDB-lite"/>
    </source>
</evidence>
<dbReference type="GO" id="GO:0005576">
    <property type="term" value="C:extracellular region"/>
    <property type="evidence" value="ECO:0007669"/>
    <property type="project" value="InterPro"/>
</dbReference>
<evidence type="ECO:0000313" key="4">
    <source>
        <dbReference type="EMBL" id="AQP49370.1"/>
    </source>
</evidence>
<dbReference type="InterPro" id="IPR050955">
    <property type="entry name" value="Plant_Biomass_Hydrol_Est"/>
</dbReference>
<dbReference type="InterPro" id="IPR029058">
    <property type="entry name" value="AB_hydrolase_fold"/>
</dbReference>
<evidence type="ECO:0000256" key="1">
    <source>
        <dbReference type="ARBA" id="ARBA00022729"/>
    </source>
</evidence>
<dbReference type="GO" id="GO:0016787">
    <property type="term" value="F:hydrolase activity"/>
    <property type="evidence" value="ECO:0007669"/>
    <property type="project" value="UniProtKB-KW"/>
</dbReference>
<dbReference type="Gene3D" id="3.40.50.1820">
    <property type="entry name" value="alpha/beta hydrolase"/>
    <property type="match status" value="1"/>
</dbReference>
<dbReference type="STRING" id="1332264.BW730_13230"/>